<feature type="compositionally biased region" description="Basic and acidic residues" evidence="1">
    <location>
        <begin position="254"/>
        <end position="264"/>
    </location>
</feature>
<dbReference type="PANTHER" id="PTHR33098">
    <property type="entry name" value="COTTON FIBER (DUF761)"/>
    <property type="match status" value="1"/>
</dbReference>
<feature type="compositionally biased region" description="Pro residues" evidence="1">
    <location>
        <begin position="441"/>
        <end position="451"/>
    </location>
</feature>
<feature type="compositionally biased region" description="Pro residues" evidence="1">
    <location>
        <begin position="267"/>
        <end position="283"/>
    </location>
</feature>
<feature type="region of interest" description="Disordered" evidence="1">
    <location>
        <begin position="216"/>
        <end position="283"/>
    </location>
</feature>
<evidence type="ECO:0000313" key="4">
    <source>
        <dbReference type="RefSeq" id="XP_008451154.2"/>
    </source>
</evidence>
<dbReference type="eggNOG" id="ENOG502R1S8">
    <property type="taxonomic scope" value="Eukaryota"/>
</dbReference>
<feature type="transmembrane region" description="Helical" evidence="2">
    <location>
        <begin position="69"/>
        <end position="87"/>
    </location>
</feature>
<name>A0A1S3BRX6_CUCME</name>
<evidence type="ECO:0000256" key="2">
    <source>
        <dbReference type="SAM" id="Phobius"/>
    </source>
</evidence>
<feature type="compositionally biased region" description="Basic and acidic residues" evidence="1">
    <location>
        <begin position="324"/>
        <end position="336"/>
    </location>
</feature>
<feature type="compositionally biased region" description="Pro residues" evidence="1">
    <location>
        <begin position="229"/>
        <end position="240"/>
    </location>
</feature>
<feature type="compositionally biased region" description="Pro residues" evidence="1">
    <location>
        <begin position="393"/>
        <end position="404"/>
    </location>
</feature>
<dbReference type="InParanoid" id="A0A1S3BRX6"/>
<reference evidence="3" key="1">
    <citation type="submission" date="2025-05" db="UniProtKB">
        <authorList>
            <consortium name="RefSeq"/>
        </authorList>
    </citation>
    <scope>NUCLEOTIDE SEQUENCE [LARGE SCALE GENOMIC DNA]</scope>
</reference>
<dbReference type="AlphaFoldDB" id="A0A1S3BRX6"/>
<dbReference type="KEGG" id="cmo:103492531"/>
<feature type="compositionally biased region" description="Polar residues" evidence="1">
    <location>
        <begin position="420"/>
        <end position="433"/>
    </location>
</feature>
<keyword evidence="2" id="KW-0812">Transmembrane</keyword>
<dbReference type="GeneID" id="103492531"/>
<keyword evidence="2" id="KW-1133">Transmembrane helix</keyword>
<proteinExistence type="predicted"/>
<feature type="compositionally biased region" description="Pro residues" evidence="1">
    <location>
        <begin position="338"/>
        <end position="350"/>
    </location>
</feature>
<keyword evidence="3" id="KW-1185">Reference proteome</keyword>
<feature type="compositionally biased region" description="Polar residues" evidence="1">
    <location>
        <begin position="457"/>
        <end position="477"/>
    </location>
</feature>
<protein>
    <submittedName>
        <fullName evidence="4">Uncharacterized protein LOC103492531</fullName>
    </submittedName>
</protein>
<dbReference type="Proteomes" id="UP001652600">
    <property type="component" value="Chromosome 2"/>
</dbReference>
<dbReference type="RefSeq" id="XP_008451154.2">
    <property type="nucleotide sequence ID" value="XM_008452932.3"/>
</dbReference>
<feature type="compositionally biased region" description="Pro residues" evidence="1">
    <location>
        <begin position="368"/>
        <end position="380"/>
    </location>
</feature>
<evidence type="ECO:0000256" key="1">
    <source>
        <dbReference type="SAM" id="MobiDB-lite"/>
    </source>
</evidence>
<dbReference type="FunCoup" id="A0A1S3BRX6">
    <property type="interactions" value="200"/>
</dbReference>
<organism evidence="3 4">
    <name type="scientific">Cucumis melo</name>
    <name type="common">Muskmelon</name>
    <dbReference type="NCBI Taxonomy" id="3656"/>
    <lineage>
        <taxon>Eukaryota</taxon>
        <taxon>Viridiplantae</taxon>
        <taxon>Streptophyta</taxon>
        <taxon>Embryophyta</taxon>
        <taxon>Tracheophyta</taxon>
        <taxon>Spermatophyta</taxon>
        <taxon>Magnoliopsida</taxon>
        <taxon>eudicotyledons</taxon>
        <taxon>Gunneridae</taxon>
        <taxon>Pentapetalae</taxon>
        <taxon>rosids</taxon>
        <taxon>fabids</taxon>
        <taxon>Cucurbitales</taxon>
        <taxon>Cucurbitaceae</taxon>
        <taxon>Benincaseae</taxon>
        <taxon>Cucumis</taxon>
    </lineage>
</organism>
<gene>
    <name evidence="4" type="primary">LOC103492531</name>
</gene>
<feature type="region of interest" description="Disordered" evidence="1">
    <location>
        <begin position="314"/>
        <end position="504"/>
    </location>
</feature>
<evidence type="ECO:0000313" key="3">
    <source>
        <dbReference type="Proteomes" id="UP001652600"/>
    </source>
</evidence>
<feature type="transmembrane region" description="Helical" evidence="2">
    <location>
        <begin position="28"/>
        <end position="49"/>
    </location>
</feature>
<reference evidence="4" key="2">
    <citation type="submission" date="2025-08" db="UniProtKB">
        <authorList>
            <consortium name="RefSeq"/>
        </authorList>
    </citation>
    <scope>IDENTIFICATION</scope>
    <source>
        <tissue evidence="4">Stem</tissue>
    </source>
</reference>
<accession>A0A1S3BRX6</accession>
<sequence>MEPNSDPPPFWSPSPPIRRPRSYSPPFISLPLLIILLPTLALILLFFAIRPLLSLTNQVYKPTSVKKSWDSFNVFLVLVAIICGIFARRNDDVPTTADADSRGSDQRTVVDTGGVKVNGDSELSQEWFGFSERRFSDPMGRAPVTTRLRRNSSYPDLRQESLWENGNDGINQFRFFDDFEINKYRSRSFVYRTRGNEREESPAEIKVIPVDSFVANSSPAPEKIKSQSPNPPPPPPPPLPVTQRKPRRTYQNIQKKEEIPENKAEFTPPPPPPLPPRAVIPPSPVRVRLEEKFGKSVRKKTNVKKEIAMALASLYRKRKRKQKTKDAYDVDRRSPTEQRPPPPPPPPPPSFFRIFKKSSKNKRVHSESPPPPPPPPPPAPLSSRSTKRKIQIPLPPSPPPPPPSQQRNSTTNRRPPLPTSVRNSYIENQSINSRTKSPIRTIPPPPPPPPSFKTTTDVKSTVGSDTVGSRSSETSRCGSPDPENVNSPASSGAGVGPVFCPSPDVNVKAANFIARLRDEWRLEKMNSVREKERLGQGPNYEITTGLGPNV</sequence>
<keyword evidence="2" id="KW-0472">Membrane</keyword>
<feature type="compositionally biased region" description="Basic residues" evidence="1">
    <location>
        <begin position="354"/>
        <end position="363"/>
    </location>
</feature>
<dbReference type="PANTHER" id="PTHR33098:SF71">
    <property type="entry name" value="HYDROXYPROLINE-RICH GLYCOPROTEIN FAMILY PROTEIN"/>
    <property type="match status" value="1"/>
</dbReference>